<name>A0A120MXP4_9SPHI</name>
<dbReference type="Pfam" id="PF13589">
    <property type="entry name" value="HATPase_c_3"/>
    <property type="match status" value="1"/>
</dbReference>
<gene>
    <name evidence="1" type="ORF">MgSA37_00039</name>
</gene>
<dbReference type="Proteomes" id="UP000218263">
    <property type="component" value="Chromosome"/>
</dbReference>
<dbReference type="OrthoDB" id="9813438at2"/>
<evidence type="ECO:0000313" key="1">
    <source>
        <dbReference type="EMBL" id="BAU51890.1"/>
    </source>
</evidence>
<evidence type="ECO:0000313" key="2">
    <source>
        <dbReference type="Proteomes" id="UP000218263"/>
    </source>
</evidence>
<organism evidence="1 2">
    <name type="scientific">Mucilaginibacter gotjawali</name>
    <dbReference type="NCBI Taxonomy" id="1550579"/>
    <lineage>
        <taxon>Bacteria</taxon>
        <taxon>Pseudomonadati</taxon>
        <taxon>Bacteroidota</taxon>
        <taxon>Sphingobacteriia</taxon>
        <taxon>Sphingobacteriales</taxon>
        <taxon>Sphingobacteriaceae</taxon>
        <taxon>Mucilaginibacter</taxon>
    </lineage>
</organism>
<dbReference type="KEGG" id="mgot:MgSA37_00039"/>
<keyword evidence="2" id="KW-1185">Reference proteome</keyword>
<dbReference type="Gene3D" id="3.30.565.10">
    <property type="entry name" value="Histidine kinase-like ATPase, C-terminal domain"/>
    <property type="match status" value="1"/>
</dbReference>
<dbReference type="InterPro" id="IPR036890">
    <property type="entry name" value="HATPase_C_sf"/>
</dbReference>
<dbReference type="SUPFAM" id="SSF55874">
    <property type="entry name" value="ATPase domain of HSP90 chaperone/DNA topoisomerase II/histidine kinase"/>
    <property type="match status" value="1"/>
</dbReference>
<protein>
    <submittedName>
        <fullName evidence="1">Uncharacterized protein</fullName>
    </submittedName>
</protein>
<dbReference type="RefSeq" id="WP_096349270.1">
    <property type="nucleotide sequence ID" value="NZ_AP017313.1"/>
</dbReference>
<dbReference type="AlphaFoldDB" id="A0A120MXP4"/>
<sequence length="495" mass="56441">MDLESLNAYASEEARPKPKATINSYRSFGYTLQTAVADIVDNSISAGAVNIWIDYFWAGRDSGLVITDDGTGMDLMELVDALTPGSKDPESERGENDLGRFGMGLKTASFSQCKRLTVATKKAQQQIVYRCWDLDYVNKVQNWILLNYLSQESMTDRLNKSAQGTVVIWEKLDKLVGNASSENDAVRRIFQKEMEYLEVHLGMIFHRFLENKKIKLWLNSVRVEPWNPFMLKAGSVMLGPEYLGKGNTEVRAFILPHMSRLDEQQRKTGQGPKGWYEQQGFYIYRNQRMLVAGDWLGMFTRNEHSKLARLSIDFTNDQDHEWVLDIKKSTAKPPVELRKDLARLGSLAVKESAKVYNFRGTVLKRNPELPEFEFQPVWKAEKTREDGISYTINRAHPVIKQLTGDDSEEKSNISQLLKLIEKNIPIETIIYYQSEDPGIHELRTSGTAPDDAVIALAVKLFDALIKQGVGNEIAVKQILNIEPFNQYPQLIEYLK</sequence>
<dbReference type="EMBL" id="AP017313">
    <property type="protein sequence ID" value="BAU51890.1"/>
    <property type="molecule type" value="Genomic_DNA"/>
</dbReference>
<reference evidence="1 2" key="1">
    <citation type="submission" date="2015-12" db="EMBL/GenBank/DDBJ databases">
        <title>Genome sequence of Mucilaginibacter gotjawali.</title>
        <authorList>
            <person name="Lee J.S."/>
            <person name="Lee K.C."/>
            <person name="Kim K.K."/>
            <person name="Lee B.W."/>
        </authorList>
    </citation>
    <scope>NUCLEOTIDE SEQUENCE [LARGE SCALE GENOMIC DNA]</scope>
    <source>
        <strain evidence="1 2">SA3-7</strain>
    </source>
</reference>
<accession>A0A120MXP4</accession>
<proteinExistence type="predicted"/>